<proteinExistence type="predicted"/>
<organism evidence="2 3">
    <name type="scientific">Nocardia rhamnosiphila</name>
    <dbReference type="NCBI Taxonomy" id="426716"/>
    <lineage>
        <taxon>Bacteria</taxon>
        <taxon>Bacillati</taxon>
        <taxon>Actinomycetota</taxon>
        <taxon>Actinomycetes</taxon>
        <taxon>Mycobacteriales</taxon>
        <taxon>Nocardiaceae</taxon>
        <taxon>Nocardia</taxon>
    </lineage>
</organism>
<dbReference type="RefSeq" id="WP_356953699.1">
    <property type="nucleotide sequence ID" value="NZ_JBEYBD010000001.1"/>
</dbReference>
<keyword evidence="1" id="KW-0472">Membrane</keyword>
<evidence type="ECO:0008006" key="4">
    <source>
        <dbReference type="Google" id="ProtNLM"/>
    </source>
</evidence>
<dbReference type="EMBL" id="JBEYBF010000003">
    <property type="protein sequence ID" value="MEU1951703.1"/>
    <property type="molecule type" value="Genomic_DNA"/>
</dbReference>
<evidence type="ECO:0000313" key="3">
    <source>
        <dbReference type="Proteomes" id="UP001550628"/>
    </source>
</evidence>
<evidence type="ECO:0000256" key="1">
    <source>
        <dbReference type="SAM" id="Phobius"/>
    </source>
</evidence>
<comment type="caution">
    <text evidence="2">The sequence shown here is derived from an EMBL/GenBank/DDBJ whole genome shotgun (WGS) entry which is preliminary data.</text>
</comment>
<name>A0ABV2WLG2_9NOCA</name>
<keyword evidence="1" id="KW-0812">Transmembrane</keyword>
<reference evidence="2 3" key="1">
    <citation type="submission" date="2024-06" db="EMBL/GenBank/DDBJ databases">
        <title>The Natural Products Discovery Center: Release of the First 8490 Sequenced Strains for Exploring Actinobacteria Biosynthetic Diversity.</title>
        <authorList>
            <person name="Kalkreuter E."/>
            <person name="Kautsar S.A."/>
            <person name="Yang D."/>
            <person name="Bader C.D."/>
            <person name="Teijaro C.N."/>
            <person name="Fluegel L."/>
            <person name="Davis C.M."/>
            <person name="Simpson J.R."/>
            <person name="Lauterbach L."/>
            <person name="Steele A.D."/>
            <person name="Gui C."/>
            <person name="Meng S."/>
            <person name="Li G."/>
            <person name="Viehrig K."/>
            <person name="Ye F."/>
            <person name="Su P."/>
            <person name="Kiefer A.F."/>
            <person name="Nichols A."/>
            <person name="Cepeda A.J."/>
            <person name="Yan W."/>
            <person name="Fan B."/>
            <person name="Jiang Y."/>
            <person name="Adhikari A."/>
            <person name="Zheng C.-J."/>
            <person name="Schuster L."/>
            <person name="Cowan T.M."/>
            <person name="Smanski M.J."/>
            <person name="Chevrette M.G."/>
            <person name="De Carvalho L.P.S."/>
            <person name="Shen B."/>
        </authorList>
    </citation>
    <scope>NUCLEOTIDE SEQUENCE [LARGE SCALE GENOMIC DNA]</scope>
    <source>
        <strain evidence="2 3">NPDC019708</strain>
    </source>
</reference>
<keyword evidence="3" id="KW-1185">Reference proteome</keyword>
<evidence type="ECO:0000313" key="2">
    <source>
        <dbReference type="EMBL" id="MEU1951703.1"/>
    </source>
</evidence>
<dbReference type="Proteomes" id="UP001550628">
    <property type="component" value="Unassembled WGS sequence"/>
</dbReference>
<accession>A0ABV2WLG2</accession>
<protein>
    <recommendedName>
        <fullName evidence="4">TIGR04222 domain-containing membrane protein</fullName>
    </recommendedName>
</protein>
<gene>
    <name evidence="2" type="ORF">ABZ510_07555</name>
</gene>
<sequence length="105" mass="9557">MLFLSASAVLVGLVLTDLFGFGVGGWFFAIGVVLAGAAAVRRFRQSRAPLRATRRRGATGAAAAGGWYIGSGGGGGDSGCGGGGGCGGGSGCGGGGGGCGGGGGG</sequence>
<feature type="transmembrane region" description="Helical" evidence="1">
    <location>
        <begin position="26"/>
        <end position="44"/>
    </location>
</feature>
<keyword evidence="1" id="KW-1133">Transmembrane helix</keyword>